<dbReference type="KEGG" id="gyu:FE374_14185"/>
<protein>
    <submittedName>
        <fullName evidence="1">Glycosyltransferase family 4 protein</fullName>
    </submittedName>
</protein>
<sequence>MGAAREVVAPADARAEHADARIGAQRILVVTLDTLAERMAGPAIRAWEISTALAAEQHRVRLVTFGACERPGVGFDTAHITVGDFRAEVDGADVVIIQGFVMQTFAWLQQCPQVLVLDLYDPFHLESLEVERYKPVEERNASLANALRELSAQTARGDLFMCASEKQRDLWLGHLGVAGRINPDTYDADPSLRSLLTVVPFGTAATPPQRQAPAIKGVVPGIGTDDKVVLWGGGVYNWFDPVTVLRAVDRVRERVPEVRLYFLGMKHPNPDVPEMAMATRTRRLADELGLTGTHVFFNEDWVPYERRADYLLDADIGVSAHFEHIETAFSFRTRILDYLWADLPIVCSAGDTFGDLVAAEGLGATVPTEGVDALADALELLLLDDDAHAAARANVARVAERYTWPVVLEPLLAFCRAPRRARDADRLRGPEFGTLPWYTRARLDALAVLHYLREGGPRAVVGKIRWRMAKRRGR</sequence>
<dbReference type="Proteomes" id="UP000314616">
    <property type="component" value="Chromosome"/>
</dbReference>
<organism evidence="1 2">
    <name type="scientific">Georgenia yuyongxinii</name>
    <dbReference type="NCBI Taxonomy" id="2589797"/>
    <lineage>
        <taxon>Bacteria</taxon>
        <taxon>Bacillati</taxon>
        <taxon>Actinomycetota</taxon>
        <taxon>Actinomycetes</taxon>
        <taxon>Micrococcales</taxon>
        <taxon>Bogoriellaceae</taxon>
        <taxon>Georgenia</taxon>
    </lineage>
</organism>
<dbReference type="EMBL" id="CP040915">
    <property type="protein sequence ID" value="QDC26748.1"/>
    <property type="molecule type" value="Genomic_DNA"/>
</dbReference>
<dbReference type="GO" id="GO:0016757">
    <property type="term" value="F:glycosyltransferase activity"/>
    <property type="evidence" value="ECO:0007669"/>
    <property type="project" value="TreeGrafter"/>
</dbReference>
<reference evidence="1 2" key="1">
    <citation type="submission" date="2019-05" db="EMBL/GenBank/DDBJ databases">
        <title>Georgenia *** sp. nov., and Georgenia *** sp. nov., isolated from the intestinal contents of plateau pika (Ochotona curzoniae) in the Qinghai-Tibet plateau of China.</title>
        <authorList>
            <person name="Tian Z."/>
        </authorList>
    </citation>
    <scope>NUCLEOTIDE SEQUENCE [LARGE SCALE GENOMIC DNA]</scope>
    <source>
        <strain evidence="1 2">Z443</strain>
    </source>
</reference>
<evidence type="ECO:0000313" key="2">
    <source>
        <dbReference type="Proteomes" id="UP000314616"/>
    </source>
</evidence>
<dbReference type="OrthoDB" id="9771846at2"/>
<proteinExistence type="predicted"/>
<evidence type="ECO:0000313" key="1">
    <source>
        <dbReference type="EMBL" id="QDC26748.1"/>
    </source>
</evidence>
<dbReference type="PANTHER" id="PTHR12526">
    <property type="entry name" value="GLYCOSYLTRANSFERASE"/>
    <property type="match status" value="1"/>
</dbReference>
<dbReference type="AlphaFoldDB" id="A0A5B8C8D5"/>
<dbReference type="Pfam" id="PF13692">
    <property type="entry name" value="Glyco_trans_1_4"/>
    <property type="match status" value="1"/>
</dbReference>
<dbReference type="Gene3D" id="3.40.50.2000">
    <property type="entry name" value="Glycogen Phosphorylase B"/>
    <property type="match status" value="1"/>
</dbReference>
<gene>
    <name evidence="1" type="ORF">FE374_14185</name>
</gene>
<name>A0A5B8C8D5_9MICO</name>
<dbReference type="PANTHER" id="PTHR12526:SF635">
    <property type="entry name" value="GLYCOSYL TRANSFERASE GROUP 1"/>
    <property type="match status" value="1"/>
</dbReference>
<keyword evidence="1" id="KW-0808">Transferase</keyword>
<dbReference type="SUPFAM" id="SSF53756">
    <property type="entry name" value="UDP-Glycosyltransferase/glycogen phosphorylase"/>
    <property type="match status" value="1"/>
</dbReference>
<accession>A0A5B8C8D5</accession>